<evidence type="ECO:0000313" key="3">
    <source>
        <dbReference type="Proteomes" id="UP000694427"/>
    </source>
</evidence>
<organism evidence="2 3">
    <name type="scientific">Cyprinus carpio</name>
    <name type="common">Common carp</name>
    <dbReference type="NCBI Taxonomy" id="7962"/>
    <lineage>
        <taxon>Eukaryota</taxon>
        <taxon>Metazoa</taxon>
        <taxon>Chordata</taxon>
        <taxon>Craniata</taxon>
        <taxon>Vertebrata</taxon>
        <taxon>Euteleostomi</taxon>
        <taxon>Actinopterygii</taxon>
        <taxon>Neopterygii</taxon>
        <taxon>Teleostei</taxon>
        <taxon>Ostariophysi</taxon>
        <taxon>Cypriniformes</taxon>
        <taxon>Cyprinidae</taxon>
        <taxon>Cyprininae</taxon>
        <taxon>Cyprinus</taxon>
    </lineage>
</organism>
<dbReference type="InterPro" id="IPR043502">
    <property type="entry name" value="DNA/RNA_pol_sf"/>
</dbReference>
<reference evidence="2" key="2">
    <citation type="submission" date="2025-09" db="UniProtKB">
        <authorList>
            <consortium name="Ensembl"/>
        </authorList>
    </citation>
    <scope>IDENTIFICATION</scope>
</reference>
<dbReference type="PROSITE" id="PS50878">
    <property type="entry name" value="RT_POL"/>
    <property type="match status" value="1"/>
</dbReference>
<dbReference type="SUPFAM" id="SSF56672">
    <property type="entry name" value="DNA/RNA polymerases"/>
    <property type="match status" value="1"/>
</dbReference>
<sequence length="431" mass="49243">MIEILIIFDPSFYYKNIGETVLYQLQSFLNSNQILETFQSGFKPLHSTESALLRVSNDILLATDAGDSVILILLDLTSAFDTVDHKTLLSRLEFYVGFQGTVLSWFRSYLTNRSFSVKLGNFFSSPTQLSCGVPQGSILAPILFSLYLLPLGSIFRKHGVSFHCYADDTQIYLPLKRNKDSALKSLFACLEEVKMWFSQNFLFLNESKTEVIVFGPHDNFNCSNIDLDYLSPTSSCTKHLGVLWDHNLKFEKQINAVISSCFFQLRLLSKVKSSLSENTLEIAVHALITSRLDYCNSLYYGTAKNSIARLQLVQNAAAKFLKRKRKFDHVSPILKSLHWLPVHFRIEFKILLFVFKSVSNLAPSYLSELLCPHNPTRNRRSGDQRLLAVPRSRLKKRGDRAFAIAGPYIRTAQSRTIFKSSLKTYFFFFSF</sequence>
<dbReference type="Ensembl" id="ENSCCRT00010123046.1">
    <property type="protein sequence ID" value="ENSCCRP00010110589.1"/>
    <property type="gene ID" value="ENSCCRG00010048754.1"/>
</dbReference>
<keyword evidence="3" id="KW-1185">Reference proteome</keyword>
<dbReference type="CDD" id="cd01650">
    <property type="entry name" value="RT_nLTR_like"/>
    <property type="match status" value="1"/>
</dbReference>
<dbReference type="PANTHER" id="PTHR33332">
    <property type="entry name" value="REVERSE TRANSCRIPTASE DOMAIN-CONTAINING PROTEIN"/>
    <property type="match status" value="1"/>
</dbReference>
<proteinExistence type="predicted"/>
<dbReference type="AlphaFoldDB" id="A0A8C1PP34"/>
<evidence type="ECO:0000313" key="2">
    <source>
        <dbReference type="Ensembl" id="ENSCCRP00010110589.1"/>
    </source>
</evidence>
<reference evidence="2" key="1">
    <citation type="submission" date="2025-08" db="UniProtKB">
        <authorList>
            <consortium name="Ensembl"/>
        </authorList>
    </citation>
    <scope>IDENTIFICATION</scope>
</reference>
<dbReference type="Proteomes" id="UP000694427">
    <property type="component" value="Unplaced"/>
</dbReference>
<dbReference type="Pfam" id="PF00078">
    <property type="entry name" value="RVT_1"/>
    <property type="match status" value="1"/>
</dbReference>
<protein>
    <recommendedName>
        <fullName evidence="1">Reverse transcriptase domain-containing protein</fullName>
    </recommendedName>
</protein>
<evidence type="ECO:0000259" key="1">
    <source>
        <dbReference type="PROSITE" id="PS50878"/>
    </source>
</evidence>
<feature type="domain" description="Reverse transcriptase" evidence="1">
    <location>
        <begin position="1"/>
        <end position="227"/>
    </location>
</feature>
<dbReference type="InterPro" id="IPR000477">
    <property type="entry name" value="RT_dom"/>
</dbReference>
<accession>A0A8C1PP34</accession>
<name>A0A8C1PP34_CYPCA</name>